<comment type="subcellular location">
    <subcellularLocation>
        <location evidence="1">Cell membrane</location>
        <topology evidence="1">Multi-pass membrane protein</topology>
    </subcellularLocation>
</comment>
<evidence type="ECO:0000256" key="2">
    <source>
        <dbReference type="ARBA" id="ARBA00005540"/>
    </source>
</evidence>
<feature type="transmembrane region" description="Helical" evidence="8">
    <location>
        <begin position="144"/>
        <end position="163"/>
    </location>
</feature>
<keyword evidence="7 8" id="KW-0472">Membrane</keyword>
<name>A0A1H3L9E0_9FIRM</name>
<dbReference type="InterPro" id="IPR025720">
    <property type="entry name" value="RibU"/>
</dbReference>
<keyword evidence="10" id="KW-1185">Reference proteome</keyword>
<evidence type="ECO:0000256" key="4">
    <source>
        <dbReference type="ARBA" id="ARBA00022475"/>
    </source>
</evidence>
<comment type="similarity">
    <text evidence="2">Belongs to the prokaryotic riboflavin transporter (P-RFT) (TC 2.A.87) family.</text>
</comment>
<dbReference type="PANTHER" id="PTHR38438">
    <property type="entry name" value="RIBOFLAVIN TRANSPORTER RIBU"/>
    <property type="match status" value="1"/>
</dbReference>
<sequence length="256" mass="28579">MVWIDCSNLAPEEIWASFLSFDCQFLYSLEYLKVMISHQLPIIFTGVLMEKTIEIVGSSKRRSKNKMTTRHLTRIAVLAVIAYILMFLEFGLPIFPGFLMLDFSDLPALIGAFAMGPMAGVMIQFVKALLHFITKSWSGGVGELANFIIGVFYVVPAALIYHYKKDRKHAVIGVAVGTLIMAVLGAVANYFVLIPMYSQFMPIDAIIEMGNVANSRIVDVRSLVIYGVTPFNIFKGTMIAVFTLLLYKKISPLLKM</sequence>
<dbReference type="GO" id="GO:0032217">
    <property type="term" value="F:riboflavin transmembrane transporter activity"/>
    <property type="evidence" value="ECO:0007669"/>
    <property type="project" value="InterPro"/>
</dbReference>
<dbReference type="Proteomes" id="UP000199230">
    <property type="component" value="Unassembled WGS sequence"/>
</dbReference>
<feature type="transmembrane region" description="Helical" evidence="8">
    <location>
        <begin position="223"/>
        <end position="247"/>
    </location>
</feature>
<evidence type="ECO:0000256" key="5">
    <source>
        <dbReference type="ARBA" id="ARBA00022692"/>
    </source>
</evidence>
<keyword evidence="3" id="KW-0813">Transport</keyword>
<dbReference type="EMBL" id="FNPV01000003">
    <property type="protein sequence ID" value="SDY60564.1"/>
    <property type="molecule type" value="Genomic_DNA"/>
</dbReference>
<evidence type="ECO:0000256" key="6">
    <source>
        <dbReference type="ARBA" id="ARBA00022989"/>
    </source>
</evidence>
<organism evidence="9 10">
    <name type="scientific">Tindallia californiensis</name>
    <dbReference type="NCBI Taxonomy" id="159292"/>
    <lineage>
        <taxon>Bacteria</taxon>
        <taxon>Bacillati</taxon>
        <taxon>Bacillota</taxon>
        <taxon>Clostridia</taxon>
        <taxon>Peptostreptococcales</taxon>
        <taxon>Tindalliaceae</taxon>
        <taxon>Tindallia</taxon>
    </lineage>
</organism>
<evidence type="ECO:0000256" key="3">
    <source>
        <dbReference type="ARBA" id="ARBA00022448"/>
    </source>
</evidence>
<keyword evidence="4" id="KW-1003">Cell membrane</keyword>
<proteinExistence type="inferred from homology"/>
<gene>
    <name evidence="9" type="ORF">SAMN05192546_103104</name>
</gene>
<reference evidence="9 10" key="1">
    <citation type="submission" date="2016-10" db="EMBL/GenBank/DDBJ databases">
        <authorList>
            <person name="de Groot N.N."/>
        </authorList>
    </citation>
    <scope>NUCLEOTIDE SEQUENCE [LARGE SCALE GENOMIC DNA]</scope>
    <source>
        <strain evidence="9 10">APO</strain>
    </source>
</reference>
<dbReference type="InterPro" id="IPR024529">
    <property type="entry name" value="ECF_trnsprt_substrate-spec"/>
</dbReference>
<feature type="transmembrane region" description="Helical" evidence="8">
    <location>
        <begin position="169"/>
        <end position="193"/>
    </location>
</feature>
<evidence type="ECO:0000256" key="7">
    <source>
        <dbReference type="ARBA" id="ARBA00023136"/>
    </source>
</evidence>
<keyword evidence="5 8" id="KW-0812">Transmembrane</keyword>
<evidence type="ECO:0000256" key="8">
    <source>
        <dbReference type="SAM" id="Phobius"/>
    </source>
</evidence>
<dbReference type="RefSeq" id="WP_242870034.1">
    <property type="nucleotide sequence ID" value="NZ_FNPV01000003.1"/>
</dbReference>
<feature type="transmembrane region" description="Helical" evidence="8">
    <location>
        <begin position="108"/>
        <end position="132"/>
    </location>
</feature>
<accession>A0A1H3L9E0</accession>
<dbReference type="Gene3D" id="1.10.1760.20">
    <property type="match status" value="1"/>
</dbReference>
<evidence type="ECO:0000256" key="1">
    <source>
        <dbReference type="ARBA" id="ARBA00004651"/>
    </source>
</evidence>
<dbReference type="PANTHER" id="PTHR38438:SF1">
    <property type="entry name" value="RIBOFLAVIN TRANSPORTER RIBU"/>
    <property type="match status" value="1"/>
</dbReference>
<dbReference type="GO" id="GO:0005886">
    <property type="term" value="C:plasma membrane"/>
    <property type="evidence" value="ECO:0007669"/>
    <property type="project" value="UniProtKB-SubCell"/>
</dbReference>
<evidence type="ECO:0000313" key="10">
    <source>
        <dbReference type="Proteomes" id="UP000199230"/>
    </source>
</evidence>
<dbReference type="Pfam" id="PF12822">
    <property type="entry name" value="ECF_trnsprt"/>
    <property type="match status" value="1"/>
</dbReference>
<protein>
    <submittedName>
        <fullName evidence="9">Riboflavin transporter FmnP</fullName>
    </submittedName>
</protein>
<dbReference type="AlphaFoldDB" id="A0A1H3L9E0"/>
<dbReference type="STRING" id="159292.SAMN05192546_103104"/>
<evidence type="ECO:0000313" key="9">
    <source>
        <dbReference type="EMBL" id="SDY60564.1"/>
    </source>
</evidence>
<keyword evidence="6 8" id="KW-1133">Transmembrane helix</keyword>